<evidence type="ECO:0000313" key="6">
    <source>
        <dbReference type="EMBL" id="QFU99086.1"/>
    </source>
</evidence>
<dbReference type="AlphaFoldDB" id="A0A5P9QCX8"/>
<accession>A0A5P9QCX8</accession>
<dbReference type="OrthoDB" id="9779041at2"/>
<dbReference type="GO" id="GO:0005737">
    <property type="term" value="C:cytoplasm"/>
    <property type="evidence" value="ECO:0007669"/>
    <property type="project" value="TreeGrafter"/>
</dbReference>
<feature type="domain" description="NAD-dependent epimerase/dehydratase" evidence="5">
    <location>
        <begin position="31"/>
        <end position="275"/>
    </location>
</feature>
<dbReference type="GO" id="GO:0048040">
    <property type="term" value="F:UDP-glucuronate decarboxylase activity"/>
    <property type="evidence" value="ECO:0007669"/>
    <property type="project" value="TreeGrafter"/>
</dbReference>
<reference evidence="6 7" key="1">
    <citation type="submission" date="2019-10" db="EMBL/GenBank/DDBJ databases">
        <title>Genome sequence of Luteimicrobium xylanilyticum HY-24.</title>
        <authorList>
            <person name="Kim D.Y."/>
            <person name="Park H.-Y."/>
        </authorList>
    </citation>
    <scope>NUCLEOTIDE SEQUENCE [LARGE SCALE GENOMIC DNA]</scope>
    <source>
        <strain evidence="6 7">HY-24</strain>
    </source>
</reference>
<keyword evidence="2" id="KW-0210">Decarboxylase</keyword>
<dbReference type="KEGG" id="lxl:KDY119_02612"/>
<keyword evidence="4 6" id="KW-0456">Lyase</keyword>
<dbReference type="Pfam" id="PF01370">
    <property type="entry name" value="Epimerase"/>
    <property type="match status" value="1"/>
</dbReference>
<dbReference type="InterPro" id="IPR044516">
    <property type="entry name" value="UXS-like"/>
</dbReference>
<evidence type="ECO:0000256" key="4">
    <source>
        <dbReference type="ARBA" id="ARBA00023239"/>
    </source>
</evidence>
<proteinExistence type="predicted"/>
<comment type="cofactor">
    <cofactor evidence="1">
        <name>NAD(+)</name>
        <dbReference type="ChEBI" id="CHEBI:57540"/>
    </cofactor>
</comment>
<evidence type="ECO:0000259" key="5">
    <source>
        <dbReference type="Pfam" id="PF01370"/>
    </source>
</evidence>
<dbReference type="PANTHER" id="PTHR43078">
    <property type="entry name" value="UDP-GLUCURONIC ACID DECARBOXYLASE-RELATED"/>
    <property type="match status" value="1"/>
</dbReference>
<dbReference type="GO" id="GO:0008460">
    <property type="term" value="F:dTDP-glucose 4,6-dehydratase activity"/>
    <property type="evidence" value="ECO:0007669"/>
    <property type="project" value="UniProtKB-EC"/>
</dbReference>
<dbReference type="Proteomes" id="UP000326702">
    <property type="component" value="Chromosome"/>
</dbReference>
<dbReference type="GO" id="GO:0070403">
    <property type="term" value="F:NAD+ binding"/>
    <property type="evidence" value="ECO:0007669"/>
    <property type="project" value="InterPro"/>
</dbReference>
<gene>
    <name evidence="6" type="ORF">KDY119_02612</name>
</gene>
<keyword evidence="7" id="KW-1185">Reference proteome</keyword>
<keyword evidence="3" id="KW-0520">NAD</keyword>
<sequence length="352" mass="38344">MMRAPVPVIAQDVQEILARDLPWHELDGATVLVTGANGMLPSYALHTLLGLNDTRDAGLHVIGLVRDEAKARRILGSTVDRPDFQLLATDVSRLADVDGPLDMVIHGASAARPTLHASDPVSTIKANTLGSFNLLDLAVAKRTRRFVLMSSSEVYGAQPDDVRLIPEHSYGGFDILLPRASYSEGKRAAETIASVYAAQHGIDARIVRFGHVYGPGMALDDGRVQADFAANVVRGENIVLNSDGRAMRTYTYVADAVAGMFVATLVGTERAYNVADPDGMVSIRDLAQHFAQARPEKHLERVFTHAEHAEERSYNTSKFLGLDSSRLEALGWRPSVDLDTGIDRMLRSFEEA</sequence>
<evidence type="ECO:0000256" key="1">
    <source>
        <dbReference type="ARBA" id="ARBA00001911"/>
    </source>
</evidence>
<evidence type="ECO:0000256" key="3">
    <source>
        <dbReference type="ARBA" id="ARBA00023027"/>
    </source>
</evidence>
<dbReference type="InterPro" id="IPR001509">
    <property type="entry name" value="Epimerase_deHydtase"/>
</dbReference>
<dbReference type="EMBL" id="CP045529">
    <property type="protein sequence ID" value="QFU99086.1"/>
    <property type="molecule type" value="Genomic_DNA"/>
</dbReference>
<dbReference type="GO" id="GO:0042732">
    <property type="term" value="P:D-xylose metabolic process"/>
    <property type="evidence" value="ECO:0007669"/>
    <property type="project" value="InterPro"/>
</dbReference>
<evidence type="ECO:0000256" key="2">
    <source>
        <dbReference type="ARBA" id="ARBA00022793"/>
    </source>
</evidence>
<organism evidence="6 7">
    <name type="scientific">Luteimicrobium xylanilyticum</name>
    <dbReference type="NCBI Taxonomy" id="1133546"/>
    <lineage>
        <taxon>Bacteria</taxon>
        <taxon>Bacillati</taxon>
        <taxon>Actinomycetota</taxon>
        <taxon>Actinomycetes</taxon>
        <taxon>Micrococcales</taxon>
        <taxon>Luteimicrobium</taxon>
    </lineage>
</organism>
<dbReference type="EC" id="4.2.1.46" evidence="6"/>
<name>A0A5P9QCX8_9MICO</name>
<dbReference type="Gene3D" id="3.40.50.720">
    <property type="entry name" value="NAD(P)-binding Rossmann-like Domain"/>
    <property type="match status" value="1"/>
</dbReference>
<dbReference type="SUPFAM" id="SSF51735">
    <property type="entry name" value="NAD(P)-binding Rossmann-fold domains"/>
    <property type="match status" value="1"/>
</dbReference>
<dbReference type="PANTHER" id="PTHR43078:SF6">
    <property type="entry name" value="UDP-GLUCURONIC ACID DECARBOXYLASE 1"/>
    <property type="match status" value="1"/>
</dbReference>
<evidence type="ECO:0000313" key="7">
    <source>
        <dbReference type="Proteomes" id="UP000326702"/>
    </source>
</evidence>
<protein>
    <submittedName>
        <fullName evidence="6">dTDP-glucose 4,6-dehydratase</fullName>
        <ecNumber evidence="6">4.2.1.46</ecNumber>
    </submittedName>
</protein>
<dbReference type="InterPro" id="IPR036291">
    <property type="entry name" value="NAD(P)-bd_dom_sf"/>
</dbReference>